<dbReference type="Pfam" id="PF01593">
    <property type="entry name" value="Amino_oxidase"/>
    <property type="match status" value="1"/>
</dbReference>
<name>A0A1E7EX22_9STRA</name>
<accession>A0A1E7EX22</accession>
<dbReference type="AlphaFoldDB" id="A0A1E7EX22"/>
<protein>
    <submittedName>
        <fullName evidence="2">FAD/NAD(P)-binding domain-containing protein</fullName>
    </submittedName>
</protein>
<keyword evidence="3" id="KW-1185">Reference proteome</keyword>
<proteinExistence type="predicted"/>
<dbReference type="SUPFAM" id="SSF54373">
    <property type="entry name" value="FAD-linked reductases, C-terminal domain"/>
    <property type="match status" value="1"/>
</dbReference>
<gene>
    <name evidence="2" type="ORF">FRACYDRAFT_193836</name>
</gene>
<dbReference type="InParanoid" id="A0A1E7EX22"/>
<feature type="domain" description="Amine oxidase" evidence="1">
    <location>
        <begin position="12"/>
        <end position="541"/>
    </location>
</feature>
<dbReference type="InterPro" id="IPR050281">
    <property type="entry name" value="Flavin_monoamine_oxidase"/>
</dbReference>
<dbReference type="EMBL" id="KV784371">
    <property type="protein sequence ID" value="OEU10590.1"/>
    <property type="molecule type" value="Genomic_DNA"/>
</dbReference>
<dbReference type="KEGG" id="fcy:FRACYDRAFT_193836"/>
<dbReference type="Proteomes" id="UP000095751">
    <property type="component" value="Unassembled WGS sequence"/>
</dbReference>
<dbReference type="OrthoDB" id="5046242at2759"/>
<reference evidence="2 3" key="1">
    <citation type="submission" date="2016-09" db="EMBL/GenBank/DDBJ databases">
        <title>Extensive genetic diversity and differential bi-allelic expression allows diatom success in the polar Southern Ocean.</title>
        <authorList>
            <consortium name="DOE Joint Genome Institute"/>
            <person name="Mock T."/>
            <person name="Otillar R.P."/>
            <person name="Strauss J."/>
            <person name="Dupont C."/>
            <person name="Frickenhaus S."/>
            <person name="Maumus F."/>
            <person name="Mcmullan M."/>
            <person name="Sanges R."/>
            <person name="Schmutz J."/>
            <person name="Toseland A."/>
            <person name="Valas R."/>
            <person name="Veluchamy A."/>
            <person name="Ward B.J."/>
            <person name="Allen A."/>
            <person name="Barry K."/>
            <person name="Falciatore A."/>
            <person name="Ferrante M."/>
            <person name="Fortunato A.E."/>
            <person name="Gloeckner G."/>
            <person name="Gruber A."/>
            <person name="Hipkin R."/>
            <person name="Janech M."/>
            <person name="Kroth P."/>
            <person name="Leese F."/>
            <person name="Lindquist E."/>
            <person name="Lyon B.R."/>
            <person name="Martin J."/>
            <person name="Mayer C."/>
            <person name="Parker M."/>
            <person name="Quesneville H."/>
            <person name="Raymond J."/>
            <person name="Uhlig C."/>
            <person name="Valentin K.U."/>
            <person name="Worden A.Z."/>
            <person name="Armbrust E.V."/>
            <person name="Bowler C."/>
            <person name="Green B."/>
            <person name="Moulton V."/>
            <person name="Van Oosterhout C."/>
            <person name="Grigoriev I."/>
        </authorList>
    </citation>
    <scope>NUCLEOTIDE SEQUENCE [LARGE SCALE GENOMIC DNA]</scope>
    <source>
        <strain evidence="2 3">CCMP1102</strain>
    </source>
</reference>
<dbReference type="PANTHER" id="PTHR10742:SF410">
    <property type="entry name" value="LYSINE-SPECIFIC HISTONE DEMETHYLASE 2"/>
    <property type="match status" value="1"/>
</dbReference>
<evidence type="ECO:0000259" key="1">
    <source>
        <dbReference type="Pfam" id="PF01593"/>
    </source>
</evidence>
<dbReference type="InterPro" id="IPR002937">
    <property type="entry name" value="Amino_oxidase"/>
</dbReference>
<evidence type="ECO:0000313" key="3">
    <source>
        <dbReference type="Proteomes" id="UP000095751"/>
    </source>
</evidence>
<dbReference type="PANTHER" id="PTHR10742">
    <property type="entry name" value="FLAVIN MONOAMINE OXIDASE"/>
    <property type="match status" value="1"/>
</dbReference>
<sequence>MFDCVIIGAGASGLQCCARLIEHPDVDVVVVEARDRIGGRIHTRHETVDVVTADDNGGSNNKVSFRRDLGASWVHGASDDNPMVKLLEECKTPVLKSLDPIFEGNPWIRPNTVLHHNNGDDERARKSLISFFVNGSIVDDESLPVSSTLISQALRRHYRFLEIITQNYGSEHNVHNLLSDEEVSALSPTSVVELSVDQIYKRLNKDDKVLVNLLASFYLFLIENWNGASMKDTSVEQLVENGVTFMDIDKHHDGAGDFFGPHCKVREGMITVLEPLIKIIERHQNDDGDDRSIIRLKEEVISIIDKKNHVRIEMASGKIIEAKCCVCTIPLGCLQHVIAKTDMSFFQPRLCDDKINAINSIWSGSYRKVFLTFDHIFWPKEPPMIGLIRNKPRRRRQQPDRSSKLTSVLPGCHLLLNNLWARNNIPCIEAILCGNLGVWCFEKSNEIIQQAVIEFLEASMGLNDLSSSCTDFHVTRWEEDMHTRGSYSTFRLGTTDQHVGVLQSSEWDGRLLFAGEATEIDHMGSVHGALISGNRAAADVLSLLNM</sequence>
<dbReference type="Gene3D" id="3.50.50.60">
    <property type="entry name" value="FAD/NAD(P)-binding domain"/>
    <property type="match status" value="1"/>
</dbReference>
<evidence type="ECO:0000313" key="2">
    <source>
        <dbReference type="EMBL" id="OEU10590.1"/>
    </source>
</evidence>
<dbReference type="InterPro" id="IPR036188">
    <property type="entry name" value="FAD/NAD-bd_sf"/>
</dbReference>
<dbReference type="SUPFAM" id="SSF51905">
    <property type="entry name" value="FAD/NAD(P)-binding domain"/>
    <property type="match status" value="1"/>
</dbReference>
<organism evidence="2 3">
    <name type="scientific">Fragilariopsis cylindrus CCMP1102</name>
    <dbReference type="NCBI Taxonomy" id="635003"/>
    <lineage>
        <taxon>Eukaryota</taxon>
        <taxon>Sar</taxon>
        <taxon>Stramenopiles</taxon>
        <taxon>Ochrophyta</taxon>
        <taxon>Bacillariophyta</taxon>
        <taxon>Bacillariophyceae</taxon>
        <taxon>Bacillariophycidae</taxon>
        <taxon>Bacillariales</taxon>
        <taxon>Bacillariaceae</taxon>
        <taxon>Fragilariopsis</taxon>
    </lineage>
</organism>
<dbReference type="Gene3D" id="3.90.660.10">
    <property type="match status" value="1"/>
</dbReference>
<dbReference type="GO" id="GO:0016491">
    <property type="term" value="F:oxidoreductase activity"/>
    <property type="evidence" value="ECO:0007669"/>
    <property type="project" value="InterPro"/>
</dbReference>